<dbReference type="RefSeq" id="WP_092101417.1">
    <property type="nucleotide sequence ID" value="NZ_FOOT01000003.1"/>
</dbReference>
<dbReference type="OrthoDB" id="961272at2"/>
<dbReference type="SUPFAM" id="SSF55729">
    <property type="entry name" value="Acyl-CoA N-acyltransferases (Nat)"/>
    <property type="match status" value="1"/>
</dbReference>
<dbReference type="Proteomes" id="UP000198724">
    <property type="component" value="Unassembled WGS sequence"/>
</dbReference>
<dbReference type="AlphaFoldDB" id="A0A1I2UJD1"/>
<feature type="domain" description="N-acetyltransferase" evidence="1">
    <location>
        <begin position="1"/>
        <end position="144"/>
    </location>
</feature>
<evidence type="ECO:0000259" key="1">
    <source>
        <dbReference type="PROSITE" id="PS51186"/>
    </source>
</evidence>
<dbReference type="Gene3D" id="3.40.630.30">
    <property type="match status" value="1"/>
</dbReference>
<proteinExistence type="predicted"/>
<dbReference type="STRING" id="1436961.SAMN05421739_103569"/>
<dbReference type="InterPro" id="IPR016181">
    <property type="entry name" value="Acyl_CoA_acyltransferase"/>
</dbReference>
<accession>A0A1I2UJD1</accession>
<dbReference type="PROSITE" id="PS51186">
    <property type="entry name" value="GNAT"/>
    <property type="match status" value="1"/>
</dbReference>
<sequence length="148" mass="17104">MIRPYAPADKVQLLYLLRLNIPAYFAPEEESDFAGYLEKEVENYFVVEEAGELIGAGGINYFPEEGVARISWDVIHPNHQGKGIGSRLLQHRINILQNKPEINTVIVRTTQLVYKFYEKQGFALEKTEKDFWAKGFDLYQLRLPLNKV</sequence>
<dbReference type="EMBL" id="FOOT01000003">
    <property type="protein sequence ID" value="SFG77140.1"/>
    <property type="molecule type" value="Genomic_DNA"/>
</dbReference>
<organism evidence="2 3">
    <name type="scientific">Pontibacter chinhatensis</name>
    <dbReference type="NCBI Taxonomy" id="1436961"/>
    <lineage>
        <taxon>Bacteria</taxon>
        <taxon>Pseudomonadati</taxon>
        <taxon>Bacteroidota</taxon>
        <taxon>Cytophagia</taxon>
        <taxon>Cytophagales</taxon>
        <taxon>Hymenobacteraceae</taxon>
        <taxon>Pontibacter</taxon>
    </lineage>
</organism>
<gene>
    <name evidence="2" type="ORF">SAMN05421739_103569</name>
</gene>
<dbReference type="CDD" id="cd04301">
    <property type="entry name" value="NAT_SF"/>
    <property type="match status" value="1"/>
</dbReference>
<keyword evidence="3" id="KW-1185">Reference proteome</keyword>
<protein>
    <submittedName>
        <fullName evidence="2">N-acetylglutamate synthase, GNAT family</fullName>
    </submittedName>
</protein>
<name>A0A1I2UJD1_9BACT</name>
<evidence type="ECO:0000313" key="3">
    <source>
        <dbReference type="Proteomes" id="UP000198724"/>
    </source>
</evidence>
<dbReference type="Pfam" id="PF00583">
    <property type="entry name" value="Acetyltransf_1"/>
    <property type="match status" value="1"/>
</dbReference>
<evidence type="ECO:0000313" key="2">
    <source>
        <dbReference type="EMBL" id="SFG77140.1"/>
    </source>
</evidence>
<reference evidence="3" key="1">
    <citation type="submission" date="2016-10" db="EMBL/GenBank/DDBJ databases">
        <authorList>
            <person name="Varghese N."/>
            <person name="Submissions S."/>
        </authorList>
    </citation>
    <scope>NUCLEOTIDE SEQUENCE [LARGE SCALE GENOMIC DNA]</scope>
    <source>
        <strain evidence="3">LP51</strain>
    </source>
</reference>
<dbReference type="GO" id="GO:0016747">
    <property type="term" value="F:acyltransferase activity, transferring groups other than amino-acyl groups"/>
    <property type="evidence" value="ECO:0007669"/>
    <property type="project" value="InterPro"/>
</dbReference>
<dbReference type="InterPro" id="IPR000182">
    <property type="entry name" value="GNAT_dom"/>
</dbReference>